<keyword evidence="2" id="KW-0732">Signal</keyword>
<gene>
    <name evidence="3" type="ORF">LYNGBM3L_62860</name>
</gene>
<evidence type="ECO:0008006" key="5">
    <source>
        <dbReference type="Google" id="ProtNLM"/>
    </source>
</evidence>
<dbReference type="OrthoDB" id="460548at2"/>
<dbReference type="InterPro" id="IPR010328">
    <property type="entry name" value="DUF928"/>
</dbReference>
<dbReference type="Proteomes" id="UP000003959">
    <property type="component" value="Unassembled WGS sequence"/>
</dbReference>
<keyword evidence="4" id="KW-1185">Reference proteome</keyword>
<accession>F4Y0X0</accession>
<sequence>MAWLTRSSKFTLLTVALAFSLAVNLPAQVQAQASSSLGRELIEKIPNHWESYLSEYDPPSDDGNGTPSDLGRPGGTRGPGGTKATKCQKSNLKNPVALVPSSGMGTTVAEYPTFSWYMPCIESASGLYLKFVLKDAYEKEVYSVKYPLPDTVNHGIRSITLPTFVNLPPLEVNQNYDWQVRLIDPGDSSNNIYIDGGVKRVEEAPNLAERLKQATPQQRVVIYANDRLWYETLTTLVELRRQRPNDENLAEAWNKLLDSVGLGAIAEKALFEHASTTHN</sequence>
<dbReference type="AlphaFoldDB" id="F4Y0X0"/>
<evidence type="ECO:0000256" key="1">
    <source>
        <dbReference type="SAM" id="MobiDB-lite"/>
    </source>
</evidence>
<dbReference type="HOGENOM" id="CLU_061545_1_1_3"/>
<dbReference type="EMBL" id="GL890969">
    <property type="protein sequence ID" value="EGJ29481.1"/>
    <property type="molecule type" value="Genomic_DNA"/>
</dbReference>
<dbReference type="eggNOG" id="COG3087">
    <property type="taxonomic scope" value="Bacteria"/>
</dbReference>
<evidence type="ECO:0000313" key="4">
    <source>
        <dbReference type="Proteomes" id="UP000003959"/>
    </source>
</evidence>
<protein>
    <recommendedName>
        <fullName evidence="5">DUF928 domain-containing protein</fullName>
    </recommendedName>
</protein>
<feature type="region of interest" description="Disordered" evidence="1">
    <location>
        <begin position="53"/>
        <end position="87"/>
    </location>
</feature>
<name>F4Y0X0_9CYAN</name>
<proteinExistence type="predicted"/>
<feature type="compositionally biased region" description="Gly residues" evidence="1">
    <location>
        <begin position="72"/>
        <end position="81"/>
    </location>
</feature>
<dbReference type="RefSeq" id="WP_008189480.1">
    <property type="nucleotide sequence ID" value="NZ_GL890969.1"/>
</dbReference>
<dbReference type="Pfam" id="PF06051">
    <property type="entry name" value="DUF928"/>
    <property type="match status" value="1"/>
</dbReference>
<evidence type="ECO:0000313" key="3">
    <source>
        <dbReference type="EMBL" id="EGJ29481.1"/>
    </source>
</evidence>
<feature type="chain" id="PRO_5003324563" description="DUF928 domain-containing protein" evidence="2">
    <location>
        <begin position="32"/>
        <end position="279"/>
    </location>
</feature>
<organism evidence="3 4">
    <name type="scientific">Moorena producens 3L</name>
    <dbReference type="NCBI Taxonomy" id="489825"/>
    <lineage>
        <taxon>Bacteria</taxon>
        <taxon>Bacillati</taxon>
        <taxon>Cyanobacteriota</taxon>
        <taxon>Cyanophyceae</taxon>
        <taxon>Coleofasciculales</taxon>
        <taxon>Coleofasciculaceae</taxon>
        <taxon>Moorena</taxon>
    </lineage>
</organism>
<feature type="signal peptide" evidence="2">
    <location>
        <begin position="1"/>
        <end position="31"/>
    </location>
</feature>
<evidence type="ECO:0000256" key="2">
    <source>
        <dbReference type="SAM" id="SignalP"/>
    </source>
</evidence>
<reference evidence="4" key="1">
    <citation type="journal article" date="2011" name="Proc. Natl. Acad. Sci. U.S.A.">
        <title>Genomic insights into the physiology and ecology of the marine filamentous cyanobacterium Lyngbya majuscula.</title>
        <authorList>
            <person name="Jones A.C."/>
            <person name="Monroe E.A."/>
            <person name="Podell S."/>
            <person name="Hess W.R."/>
            <person name="Klages S."/>
            <person name="Esquenazi E."/>
            <person name="Niessen S."/>
            <person name="Hoover H."/>
            <person name="Rothmann M."/>
            <person name="Lasken R.S."/>
            <person name="Yates J.R.III."/>
            <person name="Reinhardt R."/>
            <person name="Kube M."/>
            <person name="Burkart M.D."/>
            <person name="Allen E.E."/>
            <person name="Dorrestein P.C."/>
            <person name="Gerwick W.H."/>
            <person name="Gerwick L."/>
        </authorList>
    </citation>
    <scope>NUCLEOTIDE SEQUENCE [LARGE SCALE GENOMIC DNA]</scope>
    <source>
        <strain evidence="4">3L</strain>
    </source>
</reference>